<feature type="domain" description="HAT C-terminal dimerisation" evidence="1">
    <location>
        <begin position="5"/>
        <end position="36"/>
    </location>
</feature>
<proteinExistence type="predicted"/>
<name>A0A915KE59_ROMCU</name>
<reference evidence="3" key="1">
    <citation type="submission" date="2022-11" db="UniProtKB">
        <authorList>
            <consortium name="WormBaseParasite"/>
        </authorList>
    </citation>
    <scope>IDENTIFICATION</scope>
</reference>
<dbReference type="Proteomes" id="UP000887565">
    <property type="component" value="Unplaced"/>
</dbReference>
<dbReference type="InterPro" id="IPR008906">
    <property type="entry name" value="HATC_C_dom"/>
</dbReference>
<protein>
    <submittedName>
        <fullName evidence="3">HAT C-terminal dimerisation domain-containing protein</fullName>
    </submittedName>
</protein>
<dbReference type="InterPro" id="IPR012337">
    <property type="entry name" value="RNaseH-like_sf"/>
</dbReference>
<dbReference type="AlphaFoldDB" id="A0A915KE59"/>
<dbReference type="GO" id="GO:0046983">
    <property type="term" value="F:protein dimerization activity"/>
    <property type="evidence" value="ECO:0007669"/>
    <property type="project" value="InterPro"/>
</dbReference>
<accession>A0A915KE59</accession>
<evidence type="ECO:0000313" key="3">
    <source>
        <dbReference type="WBParaSite" id="nRc.2.0.1.t36224-RA"/>
    </source>
</evidence>
<organism evidence="2 3">
    <name type="scientific">Romanomermis culicivorax</name>
    <name type="common">Nematode worm</name>
    <dbReference type="NCBI Taxonomy" id="13658"/>
    <lineage>
        <taxon>Eukaryota</taxon>
        <taxon>Metazoa</taxon>
        <taxon>Ecdysozoa</taxon>
        <taxon>Nematoda</taxon>
        <taxon>Enoplea</taxon>
        <taxon>Dorylaimia</taxon>
        <taxon>Mermithida</taxon>
        <taxon>Mermithoidea</taxon>
        <taxon>Mermithidae</taxon>
        <taxon>Romanomermis</taxon>
    </lineage>
</organism>
<dbReference type="WBParaSite" id="nRc.2.0.1.t36224-RA">
    <property type="protein sequence ID" value="nRc.2.0.1.t36224-RA"/>
    <property type="gene ID" value="nRc.2.0.1.g36224"/>
</dbReference>
<evidence type="ECO:0000313" key="2">
    <source>
        <dbReference type="Proteomes" id="UP000887565"/>
    </source>
</evidence>
<dbReference type="Pfam" id="PF05699">
    <property type="entry name" value="Dimer_Tnp_hAT"/>
    <property type="match status" value="1"/>
</dbReference>
<evidence type="ECO:0000259" key="1">
    <source>
        <dbReference type="Pfam" id="PF05699"/>
    </source>
</evidence>
<sequence>MVANQQKTYPTLAKLARRYFSTPAMSVPPEQLLSDSCENGEKIHSQNPDLIFAFAAKPYVIWN</sequence>
<keyword evidence="2" id="KW-1185">Reference proteome</keyword>
<dbReference type="SUPFAM" id="SSF53098">
    <property type="entry name" value="Ribonuclease H-like"/>
    <property type="match status" value="1"/>
</dbReference>